<evidence type="ECO:0000256" key="1">
    <source>
        <dbReference type="SAM" id="MobiDB-lite"/>
    </source>
</evidence>
<evidence type="ECO:0000313" key="2">
    <source>
        <dbReference type="EMBL" id="CCA26795.1"/>
    </source>
</evidence>
<reference evidence="2" key="2">
    <citation type="submission" date="2011-02" db="EMBL/GenBank/DDBJ databases">
        <authorList>
            <person name="MacLean D."/>
        </authorList>
    </citation>
    <scope>NUCLEOTIDE SEQUENCE</scope>
</reference>
<accession>F0WZ79</accession>
<dbReference type="HOGENOM" id="CLU_2214874_0_0_1"/>
<feature type="region of interest" description="Disordered" evidence="1">
    <location>
        <begin position="78"/>
        <end position="107"/>
    </location>
</feature>
<name>F0WZ79_9STRA</name>
<feature type="compositionally biased region" description="Basic and acidic residues" evidence="1">
    <location>
        <begin position="80"/>
        <end position="90"/>
    </location>
</feature>
<dbReference type="AlphaFoldDB" id="F0WZ79"/>
<sequence>MVPEKVRSSSGPLRDHQQIATLEELHRLSQQTPKTLLEEPVIVRSKGRPPQHIGSTVRDLSKFEYTEVTQKTNKRSCRACGEHGHRSDSKKCKRRKPRADIQSDFWF</sequence>
<proteinExistence type="predicted"/>
<gene>
    <name evidence="2" type="primary">AlNc14C416G11485</name>
    <name evidence="2" type="ORF">ALNC14_129390</name>
</gene>
<dbReference type="EMBL" id="FR824459">
    <property type="protein sequence ID" value="CCA26795.1"/>
    <property type="molecule type" value="Genomic_DNA"/>
</dbReference>
<reference evidence="2" key="1">
    <citation type="journal article" date="2011" name="PLoS Biol.">
        <title>Gene gain and loss during evolution of obligate parasitism in the white rust pathogen of Arabidopsis thaliana.</title>
        <authorList>
            <person name="Kemen E."/>
            <person name="Gardiner A."/>
            <person name="Schultz-Larsen T."/>
            <person name="Kemen A.C."/>
            <person name="Balmuth A.L."/>
            <person name="Robert-Seilaniantz A."/>
            <person name="Bailey K."/>
            <person name="Holub E."/>
            <person name="Studholme D.J."/>
            <person name="Maclean D."/>
            <person name="Jones J.D."/>
        </authorList>
    </citation>
    <scope>NUCLEOTIDE SEQUENCE</scope>
</reference>
<organism evidence="2">
    <name type="scientific">Albugo laibachii Nc14</name>
    <dbReference type="NCBI Taxonomy" id="890382"/>
    <lineage>
        <taxon>Eukaryota</taxon>
        <taxon>Sar</taxon>
        <taxon>Stramenopiles</taxon>
        <taxon>Oomycota</taxon>
        <taxon>Peronosporomycetes</taxon>
        <taxon>Albuginales</taxon>
        <taxon>Albuginaceae</taxon>
        <taxon>Albugo</taxon>
    </lineage>
</organism>
<protein>
    <submittedName>
        <fullName evidence="2">AlNc14C416G11485 protein</fullName>
    </submittedName>
</protein>